<dbReference type="EMBL" id="CACVKT020006393">
    <property type="protein sequence ID" value="CAC5401265.1"/>
    <property type="molecule type" value="Genomic_DNA"/>
</dbReference>
<evidence type="ECO:0000313" key="3">
    <source>
        <dbReference type="Proteomes" id="UP000507470"/>
    </source>
</evidence>
<reference evidence="2 3" key="1">
    <citation type="submission" date="2020-06" db="EMBL/GenBank/DDBJ databases">
        <authorList>
            <person name="Li R."/>
            <person name="Bekaert M."/>
        </authorList>
    </citation>
    <scope>NUCLEOTIDE SEQUENCE [LARGE SCALE GENOMIC DNA]</scope>
    <source>
        <strain evidence="3">wild</strain>
    </source>
</reference>
<name>A0A6J8CZL0_MYTCO</name>
<organism evidence="2 3">
    <name type="scientific">Mytilus coruscus</name>
    <name type="common">Sea mussel</name>
    <dbReference type="NCBI Taxonomy" id="42192"/>
    <lineage>
        <taxon>Eukaryota</taxon>
        <taxon>Metazoa</taxon>
        <taxon>Spiralia</taxon>
        <taxon>Lophotrochozoa</taxon>
        <taxon>Mollusca</taxon>
        <taxon>Bivalvia</taxon>
        <taxon>Autobranchia</taxon>
        <taxon>Pteriomorphia</taxon>
        <taxon>Mytilida</taxon>
        <taxon>Mytiloidea</taxon>
        <taxon>Mytilidae</taxon>
        <taxon>Mytilinae</taxon>
        <taxon>Mytilus</taxon>
    </lineage>
</organism>
<dbReference type="Proteomes" id="UP000507470">
    <property type="component" value="Unassembled WGS sequence"/>
</dbReference>
<feature type="compositionally biased region" description="Low complexity" evidence="1">
    <location>
        <begin position="11"/>
        <end position="24"/>
    </location>
</feature>
<feature type="region of interest" description="Disordered" evidence="1">
    <location>
        <begin position="1"/>
        <end position="27"/>
    </location>
</feature>
<sequence>MSLSEDPIVLSSSSDCYSDTSTSSAPTVDPVVINKLKKLKDEVDRLKAEESDTDSDVTLYFGDEDNFKGPPSRKRKSSDYTCTHVQQGTQTKISTLQSLRRQNKQILALKVKNRYLTIRNNKLKYKIVEKVSALKKKMDQFEEDLHHFHQ</sequence>
<accession>A0A6J8CZL0</accession>
<feature type="region of interest" description="Disordered" evidence="1">
    <location>
        <begin position="61"/>
        <end position="84"/>
    </location>
</feature>
<keyword evidence="3" id="KW-1185">Reference proteome</keyword>
<proteinExistence type="predicted"/>
<evidence type="ECO:0000256" key="1">
    <source>
        <dbReference type="SAM" id="MobiDB-lite"/>
    </source>
</evidence>
<protein>
    <submittedName>
        <fullName evidence="2">Uncharacterized protein</fullName>
    </submittedName>
</protein>
<dbReference type="AlphaFoldDB" id="A0A6J8CZL0"/>
<dbReference type="OrthoDB" id="10563189at2759"/>
<evidence type="ECO:0000313" key="2">
    <source>
        <dbReference type="EMBL" id="CAC5401265.1"/>
    </source>
</evidence>
<gene>
    <name evidence="2" type="ORF">MCOR_35367</name>
</gene>